<dbReference type="SMART" id="SM00133">
    <property type="entry name" value="S_TK_X"/>
    <property type="match status" value="1"/>
</dbReference>
<dbReference type="GO" id="GO:0031032">
    <property type="term" value="P:actomyosin structure organization"/>
    <property type="evidence" value="ECO:0007669"/>
    <property type="project" value="TreeGrafter"/>
</dbReference>
<dbReference type="Gene3D" id="1.10.510.10">
    <property type="entry name" value="Transferase(Phosphotransferase) domain 1"/>
    <property type="match status" value="2"/>
</dbReference>
<dbReference type="InterPro" id="IPR011993">
    <property type="entry name" value="PH-like_dom_sf"/>
</dbReference>
<gene>
    <name evidence="10" type="ORF">OBRU01_06735</name>
</gene>
<dbReference type="PROSITE" id="PS51285">
    <property type="entry name" value="AGC_KINASE_CTER"/>
    <property type="match status" value="1"/>
</dbReference>
<dbReference type="GO" id="GO:0005856">
    <property type="term" value="C:cytoskeleton"/>
    <property type="evidence" value="ECO:0007669"/>
    <property type="project" value="TreeGrafter"/>
</dbReference>
<evidence type="ECO:0000256" key="6">
    <source>
        <dbReference type="ARBA" id="ARBA00022840"/>
    </source>
</evidence>
<dbReference type="InterPro" id="IPR000961">
    <property type="entry name" value="AGC-kinase_C"/>
</dbReference>
<dbReference type="Proteomes" id="UP000037510">
    <property type="component" value="Unassembled WGS sequence"/>
</dbReference>
<evidence type="ECO:0000256" key="2">
    <source>
        <dbReference type="ARBA" id="ARBA00022527"/>
    </source>
</evidence>
<dbReference type="Gene3D" id="3.30.200.20">
    <property type="entry name" value="Phosphorylase Kinase, domain 1"/>
    <property type="match status" value="2"/>
</dbReference>
<accession>A0A0L7LK93</accession>
<dbReference type="STRING" id="104452.A0A0L7LK93"/>
<keyword evidence="6" id="KW-0067">ATP-binding</keyword>
<reference evidence="10 11" key="1">
    <citation type="journal article" date="2015" name="Genome Biol. Evol.">
        <title>The genome of winter moth (Operophtera brumata) provides a genomic perspective on sexual dimorphism and phenology.</title>
        <authorList>
            <person name="Derks M.F."/>
            <person name="Smit S."/>
            <person name="Salis L."/>
            <person name="Schijlen E."/>
            <person name="Bossers A."/>
            <person name="Mateman C."/>
            <person name="Pijl A.S."/>
            <person name="de Ridder D."/>
            <person name="Groenen M.A."/>
            <person name="Visser M.E."/>
            <person name="Megens H.J."/>
        </authorList>
    </citation>
    <scope>NUCLEOTIDE SEQUENCE [LARGE SCALE GENOMIC DNA]</scope>
    <source>
        <strain evidence="10">WM2013NL</strain>
        <tissue evidence="10">Head and thorax</tissue>
    </source>
</reference>
<feature type="domain" description="AGC-kinase C-terminal" evidence="9">
    <location>
        <begin position="185"/>
        <end position="257"/>
    </location>
</feature>
<dbReference type="InterPro" id="IPR011009">
    <property type="entry name" value="Kinase-like_dom_sf"/>
</dbReference>
<dbReference type="EMBL" id="JTDY01000795">
    <property type="protein sequence ID" value="KOB75850.1"/>
    <property type="molecule type" value="Genomic_DNA"/>
</dbReference>
<evidence type="ECO:0000256" key="5">
    <source>
        <dbReference type="ARBA" id="ARBA00022777"/>
    </source>
</evidence>
<feature type="coiled-coil region" evidence="8">
    <location>
        <begin position="320"/>
        <end position="368"/>
    </location>
</feature>
<dbReference type="SUPFAM" id="SSF56112">
    <property type="entry name" value="Protein kinase-like (PK-like)"/>
    <property type="match status" value="1"/>
</dbReference>
<protein>
    <recommendedName>
        <fullName evidence="1">non-specific serine/threonine protein kinase</fullName>
        <ecNumber evidence="1">2.7.11.1</ecNumber>
    </recommendedName>
</protein>
<name>A0A0L7LK93_OPEBR</name>
<evidence type="ECO:0000259" key="9">
    <source>
        <dbReference type="PROSITE" id="PS51285"/>
    </source>
</evidence>
<keyword evidence="7 8" id="KW-0175">Coiled coil</keyword>
<dbReference type="PANTHER" id="PTHR22988">
    <property type="entry name" value="MYOTONIC DYSTROPHY S/T KINASE-RELATED"/>
    <property type="match status" value="1"/>
</dbReference>
<dbReference type="PANTHER" id="PTHR22988:SF66">
    <property type="entry name" value="SERINE_THREONINE-PROTEIN KINASE GENGHIS KHAN"/>
    <property type="match status" value="1"/>
</dbReference>
<evidence type="ECO:0000256" key="1">
    <source>
        <dbReference type="ARBA" id="ARBA00012513"/>
    </source>
</evidence>
<evidence type="ECO:0000313" key="10">
    <source>
        <dbReference type="EMBL" id="KOB75850.1"/>
    </source>
</evidence>
<proteinExistence type="predicted"/>
<dbReference type="AlphaFoldDB" id="A0A0L7LK93"/>
<keyword evidence="2" id="KW-0723">Serine/threonine-protein kinase</keyword>
<dbReference type="EC" id="2.7.11.1" evidence="1"/>
<dbReference type="GO" id="GO:0005737">
    <property type="term" value="C:cytoplasm"/>
    <property type="evidence" value="ECO:0007669"/>
    <property type="project" value="TreeGrafter"/>
</dbReference>
<dbReference type="Pfam" id="PF25346">
    <property type="entry name" value="PH_MRCK"/>
    <property type="match status" value="1"/>
</dbReference>
<comment type="caution">
    <text evidence="10">The sequence shown here is derived from an EMBL/GenBank/DDBJ whole genome shotgun (WGS) entry which is preliminary data.</text>
</comment>
<dbReference type="InterPro" id="IPR050839">
    <property type="entry name" value="Rho-assoc_Ser/Thr_Kinase"/>
</dbReference>
<dbReference type="InterPro" id="IPR057529">
    <property type="entry name" value="MRCK/ROCK_PH"/>
</dbReference>
<keyword evidence="3" id="KW-0808">Transferase</keyword>
<dbReference type="Pfam" id="PF15796">
    <property type="entry name" value="KELK"/>
    <property type="match status" value="1"/>
</dbReference>
<dbReference type="InterPro" id="IPR001180">
    <property type="entry name" value="CNH_dom"/>
</dbReference>
<evidence type="ECO:0000313" key="11">
    <source>
        <dbReference type="Proteomes" id="UP000037510"/>
    </source>
</evidence>
<organism evidence="10 11">
    <name type="scientific">Operophtera brumata</name>
    <name type="common">Winter moth</name>
    <name type="synonym">Phalaena brumata</name>
    <dbReference type="NCBI Taxonomy" id="104452"/>
    <lineage>
        <taxon>Eukaryota</taxon>
        <taxon>Metazoa</taxon>
        <taxon>Ecdysozoa</taxon>
        <taxon>Arthropoda</taxon>
        <taxon>Hexapoda</taxon>
        <taxon>Insecta</taxon>
        <taxon>Pterygota</taxon>
        <taxon>Neoptera</taxon>
        <taxon>Endopterygota</taxon>
        <taxon>Lepidoptera</taxon>
        <taxon>Glossata</taxon>
        <taxon>Ditrysia</taxon>
        <taxon>Geometroidea</taxon>
        <taxon>Geometridae</taxon>
        <taxon>Larentiinae</taxon>
        <taxon>Operophtera</taxon>
    </lineage>
</organism>
<dbReference type="GO" id="GO:0004674">
    <property type="term" value="F:protein serine/threonine kinase activity"/>
    <property type="evidence" value="ECO:0007669"/>
    <property type="project" value="UniProtKB-KW"/>
</dbReference>
<sequence length="918" mass="103434">MFACGRNVPLRAGLSVETLVDALIVLYDECCNSSLRREKPVADFIRYVKPVVTSLKRLRLTRDDFELVKVIGRGAFGEVCVVRASFMQGTDTSTTASGAVSTTTGERVYAMKILNKWEMLKFEDRLPEDMAKFYIAEMVLAVQSVHVSGYVQSNVATYGKIMNHARSFHCPPPDEQAAQSHAWFTGLDWDTLREMQAPFVPDVSSPTDTSNFDVDDTDIRLSDLGRPAPLSPAKNATCQVSLQRYVPGQFTKLRARSVYNATCQVSVQRYVAEEVTQLKEELAAVSKRNADLEAQVRCFDQLSSGLVQTDKELKDALSQRKLAMTEYNEVTERLSELRQQKQKLSRQVRDKEEELEVAMQKIDVLRQDIRRSDKGRRELEARLDTAISEATKMQYKESLNQQQARYNAEVCALTEQVQEADAHRSALSREIADIIRWVADEKEARGYLQALATKMTEELDYLKHVYSHCFANRELVETRQRLDTLAHDMKRKDQHIRDMQARLDAPPHQQGNSFLDRPPSQMSYLDQFLKEAPTERHYDNVASINEQKMSPQYHRYRNTQHCCNAKDPSLGPAVPGKQKVHQFLVRTFSSPTKCNHCTSLMVPKPGGVKKGWMRQFVVVCDFKLFLYDISADRNALPALCVSQVLDMRDPHFSVAAVRDKSESEKTKWVVALSELHRILKRNNLPDKCVECVKLAESKGALAICGGPLHNNSHGFAVLCKKQNQYIVNVYEITRTAARRCRIAELRAPSAVHSVQLAGGKLILGYRGGFAAHALPDPRRPNMDQPALLNVFLSHSGARPLACACVPSSSDTLLVFNTLALYVDRHGHRARDPELMFTAHPSHHANARPLDESGWICAFGGANNGFPFTGESAPSIIYLRPLLAPGPLSVEHATQWGTNKRRFSVREQSHQAIEAHNRL</sequence>
<evidence type="ECO:0000256" key="7">
    <source>
        <dbReference type="ARBA" id="ARBA00023054"/>
    </source>
</evidence>
<keyword evidence="4" id="KW-0547">Nucleotide-binding</keyword>
<keyword evidence="5" id="KW-0418">Kinase</keyword>
<dbReference type="Pfam" id="PF00780">
    <property type="entry name" value="CNH"/>
    <property type="match status" value="1"/>
</dbReference>
<evidence type="ECO:0000256" key="4">
    <source>
        <dbReference type="ARBA" id="ARBA00022741"/>
    </source>
</evidence>
<dbReference type="GO" id="GO:0005524">
    <property type="term" value="F:ATP binding"/>
    <property type="evidence" value="ECO:0007669"/>
    <property type="project" value="UniProtKB-KW"/>
</dbReference>
<evidence type="ECO:0000256" key="8">
    <source>
        <dbReference type="SAM" id="Coils"/>
    </source>
</evidence>
<keyword evidence="11" id="KW-1185">Reference proteome</keyword>
<dbReference type="Gene3D" id="2.30.29.30">
    <property type="entry name" value="Pleckstrin-homology domain (PH domain)/Phosphotyrosine-binding domain (PTB)"/>
    <property type="match status" value="1"/>
</dbReference>
<evidence type="ECO:0000256" key="3">
    <source>
        <dbReference type="ARBA" id="ARBA00022679"/>
    </source>
</evidence>
<dbReference type="InterPro" id="IPR031597">
    <property type="entry name" value="KELK"/>
</dbReference>